<protein>
    <submittedName>
        <fullName evidence="3">Uncharacterized protein</fullName>
    </submittedName>
</protein>
<keyword evidence="2" id="KW-0812">Transmembrane</keyword>
<gene>
    <name evidence="3" type="ORF">CXG81DRAFT_21030</name>
</gene>
<feature type="region of interest" description="Disordered" evidence="1">
    <location>
        <begin position="295"/>
        <end position="356"/>
    </location>
</feature>
<feature type="transmembrane region" description="Helical" evidence="2">
    <location>
        <begin position="849"/>
        <end position="867"/>
    </location>
</feature>
<evidence type="ECO:0000256" key="1">
    <source>
        <dbReference type="SAM" id="MobiDB-lite"/>
    </source>
</evidence>
<organism evidence="3 4">
    <name type="scientific">Caulochytrium protostelioides</name>
    <dbReference type="NCBI Taxonomy" id="1555241"/>
    <lineage>
        <taxon>Eukaryota</taxon>
        <taxon>Fungi</taxon>
        <taxon>Fungi incertae sedis</taxon>
        <taxon>Chytridiomycota</taxon>
        <taxon>Chytridiomycota incertae sedis</taxon>
        <taxon>Chytridiomycetes</taxon>
        <taxon>Caulochytriales</taxon>
        <taxon>Caulochytriaceae</taxon>
        <taxon>Caulochytrium</taxon>
    </lineage>
</organism>
<feature type="compositionally biased region" description="Basic and acidic residues" evidence="1">
    <location>
        <begin position="790"/>
        <end position="811"/>
    </location>
</feature>
<sequence>MTTNLCFLNVAHITDALHAALRTYRAAAPSQRRAAAHVVVSEAIEVLLDAITKDCDLTQLAPFGSDRFLLDHEDGPGWWRAPWRWVPTSIQAMLQTVLRHLPTDDLLPLYAELVIAPFLHRQWQLEGVMLRGEPLTTLDFTHTVEYEILIQALVAVYGPDIMFTPFALPQAVVGFDVTQPPPSAPSSSPHHDHAEGMSNGGDADSTSPHRSLMLWAHEQNEALVGHNTAVTHALLYLLTTAHIDAEPVPPHITHRGLEIWFRFYFPIMMRHPQLVSARGGDGAAASVASSRRGSLASVSTSLRTDHSAATTPSATPRASTTQLPSSDHRAATGLVSPNRSLHAKSLAESPRGTDKRPRVSSRLWIRAALDYIRLMTETLQLVTDPEYARRLPAFCPILIRPTPTSTPVTIVLGPSIIPSYPFERLLETLAMEKSPYRIKWDVFDMRTVLTRLAVTLCRVSLGMQHPGIRFDLPCPELFSQVLINAQTICMAGLRFAPTPTTPPSPEAAAEMAPSPSKTPTLSTPGSNPGMGLGRADSASSMQSDRPPRPQPMKPPTAEAAQRLRERQAELMDEKCRFLVLILIALGREASWSMGVQQASLGAAAPSLAVAEHHPWTELLPYTFQASLQLLASLNMLRSQLEEAQTIFQGVRRLFVSQSDRVVFREMQDVWGRLDEAGLMPLLQALVARVDGVDARVAAVSSPAATGSAVTGPTSAEPSERTLASHVAASADAMLLENTTPESRREFIRLADGVMDGLATLSSHREGRHGAPISPVSPMSSLASPTSHQFTGRDHVHGHGHDHGDGEDDKAGHTGRRLSRHRRQGQPAFNVHPVDGEGRAIHLVRRIKHFVLFVAGIYAMLTIVFYLVGCPYRPGAEAIPATPGKLPAMPVDTHATARAQAQAQAHAHTHGDRKWTSLREAALCPITTVQHDPLLLIVGHRAAHVRAAAVAALPPTVVASWQAYVAPPLQTTTAALQTAWQTALDPVWRTDALDRVLTAVPAAWQHAGQTAETFVVAPVFTTGSYVRFLIGRNVTPRERAAWQQWQTRLAQTLSSRVHAWRRQWAPPPYNHASGTPS</sequence>
<feature type="compositionally biased region" description="Polar residues" evidence="1">
    <location>
        <begin position="776"/>
        <end position="789"/>
    </location>
</feature>
<keyword evidence="4" id="KW-1185">Reference proteome</keyword>
<keyword evidence="2" id="KW-1133">Transmembrane helix</keyword>
<feature type="compositionally biased region" description="Low complexity" evidence="1">
    <location>
        <begin position="506"/>
        <end position="526"/>
    </location>
</feature>
<feature type="region of interest" description="Disordered" evidence="1">
    <location>
        <begin position="700"/>
        <end position="719"/>
    </location>
</feature>
<accession>A0A4P9X1K5</accession>
<feature type="compositionally biased region" description="Low complexity" evidence="1">
    <location>
        <begin position="295"/>
        <end position="321"/>
    </location>
</feature>
<feature type="region of interest" description="Disordered" evidence="1">
    <location>
        <begin position="761"/>
        <end position="830"/>
    </location>
</feature>
<keyword evidence="2" id="KW-0472">Membrane</keyword>
<evidence type="ECO:0000313" key="4">
    <source>
        <dbReference type="Proteomes" id="UP000274922"/>
    </source>
</evidence>
<proteinExistence type="predicted"/>
<evidence type="ECO:0000313" key="3">
    <source>
        <dbReference type="EMBL" id="RKO98813.1"/>
    </source>
</evidence>
<feature type="compositionally biased region" description="Basic residues" evidence="1">
    <location>
        <begin position="812"/>
        <end position="823"/>
    </location>
</feature>
<evidence type="ECO:0000256" key="2">
    <source>
        <dbReference type="SAM" id="Phobius"/>
    </source>
</evidence>
<feature type="compositionally biased region" description="Polar residues" evidence="1">
    <location>
        <begin position="702"/>
        <end position="716"/>
    </location>
</feature>
<dbReference type="EMBL" id="ML014359">
    <property type="protein sequence ID" value="RKO98813.1"/>
    <property type="molecule type" value="Genomic_DNA"/>
</dbReference>
<reference evidence="4" key="1">
    <citation type="journal article" date="2018" name="Nat. Microbiol.">
        <title>Leveraging single-cell genomics to expand the fungal tree of life.</title>
        <authorList>
            <person name="Ahrendt S.R."/>
            <person name="Quandt C.A."/>
            <person name="Ciobanu D."/>
            <person name="Clum A."/>
            <person name="Salamov A."/>
            <person name="Andreopoulos B."/>
            <person name="Cheng J.F."/>
            <person name="Woyke T."/>
            <person name="Pelin A."/>
            <person name="Henrissat B."/>
            <person name="Reynolds N.K."/>
            <person name="Benny G.L."/>
            <person name="Smith M.E."/>
            <person name="James T.Y."/>
            <person name="Grigoriev I.V."/>
        </authorList>
    </citation>
    <scope>NUCLEOTIDE SEQUENCE [LARGE SCALE GENOMIC DNA]</scope>
    <source>
        <strain evidence="4">ATCC 52028</strain>
    </source>
</reference>
<dbReference type="AlphaFoldDB" id="A0A4P9X1K5"/>
<dbReference type="Proteomes" id="UP000274922">
    <property type="component" value="Unassembled WGS sequence"/>
</dbReference>
<feature type="region of interest" description="Disordered" evidence="1">
    <location>
        <begin position="178"/>
        <end position="208"/>
    </location>
</feature>
<feature type="region of interest" description="Disordered" evidence="1">
    <location>
        <begin position="499"/>
        <end position="560"/>
    </location>
</feature>
<name>A0A4P9X1K5_9FUNG</name>